<name>A0A8I0FBC2_ACIBA</name>
<keyword evidence="5" id="KW-0808">Transferase</keyword>
<dbReference type="GO" id="GO:0004417">
    <property type="term" value="F:hydroxyethylthiazole kinase activity"/>
    <property type="evidence" value="ECO:0007669"/>
    <property type="project" value="UniProtKB-EC"/>
</dbReference>
<evidence type="ECO:0000313" key="12">
    <source>
        <dbReference type="EMBL" id="MBD0222655.1"/>
    </source>
</evidence>
<comment type="pathway">
    <text evidence="3">Cofactor biosynthesis; thiamine diphosphate biosynthesis; 4-methyl-5-(2-phosphoethyl)-thiazole from 5-(2-hydroxyethyl)-4-methylthiazole: step 1/1.</text>
</comment>
<keyword evidence="6" id="KW-0479">Metal-binding</keyword>
<dbReference type="EMBL" id="JACSVK010000640">
    <property type="protein sequence ID" value="MBD0222655.1"/>
    <property type="molecule type" value="Genomic_DNA"/>
</dbReference>
<keyword evidence="7" id="KW-0547">Nucleotide-binding</keyword>
<feature type="non-terminal residue" evidence="12">
    <location>
        <position position="1"/>
    </location>
</feature>
<proteinExistence type="predicted"/>
<keyword evidence="9" id="KW-0067">ATP-binding</keyword>
<evidence type="ECO:0000256" key="2">
    <source>
        <dbReference type="ARBA" id="ARBA00001946"/>
    </source>
</evidence>
<comment type="catalytic activity">
    <reaction evidence="1">
        <text>5-(2-hydroxyethyl)-4-methylthiazole + ATP = 4-methyl-5-(2-phosphooxyethyl)-thiazole + ADP + H(+)</text>
        <dbReference type="Rhea" id="RHEA:24212"/>
        <dbReference type="ChEBI" id="CHEBI:15378"/>
        <dbReference type="ChEBI" id="CHEBI:17957"/>
        <dbReference type="ChEBI" id="CHEBI:30616"/>
        <dbReference type="ChEBI" id="CHEBI:58296"/>
        <dbReference type="ChEBI" id="CHEBI:456216"/>
        <dbReference type="EC" id="2.7.1.50"/>
    </reaction>
</comment>
<dbReference type="GO" id="GO:0005524">
    <property type="term" value="F:ATP binding"/>
    <property type="evidence" value="ECO:0007669"/>
    <property type="project" value="UniProtKB-KW"/>
</dbReference>
<dbReference type="Pfam" id="PF02110">
    <property type="entry name" value="HK"/>
    <property type="match status" value="1"/>
</dbReference>
<dbReference type="GO" id="GO:0009228">
    <property type="term" value="P:thiamine biosynthetic process"/>
    <property type="evidence" value="ECO:0007669"/>
    <property type="project" value="UniProtKB-KW"/>
</dbReference>
<dbReference type="Proteomes" id="UP000634608">
    <property type="component" value="Unassembled WGS sequence"/>
</dbReference>
<evidence type="ECO:0000256" key="9">
    <source>
        <dbReference type="ARBA" id="ARBA00022840"/>
    </source>
</evidence>
<evidence type="ECO:0000256" key="3">
    <source>
        <dbReference type="ARBA" id="ARBA00004868"/>
    </source>
</evidence>
<evidence type="ECO:0000313" key="13">
    <source>
        <dbReference type="Proteomes" id="UP000634608"/>
    </source>
</evidence>
<keyword evidence="11" id="KW-0784">Thiamine biosynthesis</keyword>
<evidence type="ECO:0000256" key="10">
    <source>
        <dbReference type="ARBA" id="ARBA00022842"/>
    </source>
</evidence>
<gene>
    <name evidence="12" type="ORF">IAG11_22800</name>
</gene>
<accession>A0A8I0FBC2</accession>
<dbReference type="InterPro" id="IPR029056">
    <property type="entry name" value="Ribokinase-like"/>
</dbReference>
<protein>
    <recommendedName>
        <fullName evidence="4">hydroxyethylthiazole kinase</fullName>
        <ecNumber evidence="4">2.7.1.50</ecNumber>
    </recommendedName>
</protein>
<dbReference type="AlphaFoldDB" id="A0A8I0FBC2"/>
<keyword evidence="8 12" id="KW-0418">Kinase</keyword>
<sequence>ELDAVIQVNGGSLLQPKITATGCALGALIAAYSAVTTPTIAALSAHIHFAIAGKLAANQAQTMGSFSSIFMDYIHMLDANLIEQYADIKLLNKQA</sequence>
<comment type="caution">
    <text evidence="12">The sequence shown here is derived from an EMBL/GenBank/DDBJ whole genome shotgun (WGS) entry which is preliminary data.</text>
</comment>
<dbReference type="RefSeq" id="WP_188147791.1">
    <property type="nucleotide sequence ID" value="NZ_JACSVK010000640.1"/>
</dbReference>
<dbReference type="SUPFAM" id="SSF53613">
    <property type="entry name" value="Ribokinase-like"/>
    <property type="match status" value="1"/>
</dbReference>
<evidence type="ECO:0000256" key="8">
    <source>
        <dbReference type="ARBA" id="ARBA00022777"/>
    </source>
</evidence>
<evidence type="ECO:0000256" key="7">
    <source>
        <dbReference type="ARBA" id="ARBA00022741"/>
    </source>
</evidence>
<dbReference type="Gene3D" id="3.40.1190.20">
    <property type="match status" value="1"/>
</dbReference>
<organism evidence="12 13">
    <name type="scientific">Acinetobacter baumannii</name>
    <dbReference type="NCBI Taxonomy" id="470"/>
    <lineage>
        <taxon>Bacteria</taxon>
        <taxon>Pseudomonadati</taxon>
        <taxon>Pseudomonadota</taxon>
        <taxon>Gammaproteobacteria</taxon>
        <taxon>Moraxellales</taxon>
        <taxon>Moraxellaceae</taxon>
        <taxon>Acinetobacter</taxon>
        <taxon>Acinetobacter calcoaceticus/baumannii complex</taxon>
    </lineage>
</organism>
<dbReference type="GO" id="GO:0000287">
    <property type="term" value="F:magnesium ion binding"/>
    <property type="evidence" value="ECO:0007669"/>
    <property type="project" value="InterPro"/>
</dbReference>
<evidence type="ECO:0000256" key="6">
    <source>
        <dbReference type="ARBA" id="ARBA00022723"/>
    </source>
</evidence>
<comment type="cofactor">
    <cofactor evidence="2">
        <name>Mg(2+)</name>
        <dbReference type="ChEBI" id="CHEBI:18420"/>
    </cofactor>
</comment>
<dbReference type="EC" id="2.7.1.50" evidence="4"/>
<evidence type="ECO:0000256" key="1">
    <source>
        <dbReference type="ARBA" id="ARBA00001771"/>
    </source>
</evidence>
<evidence type="ECO:0000256" key="11">
    <source>
        <dbReference type="ARBA" id="ARBA00022977"/>
    </source>
</evidence>
<dbReference type="UniPathway" id="UPA00060">
    <property type="reaction ID" value="UER00139"/>
</dbReference>
<keyword evidence="10" id="KW-0460">Magnesium</keyword>
<reference evidence="12" key="1">
    <citation type="submission" date="2020-08" db="EMBL/GenBank/DDBJ databases">
        <title>Diversity of carbapenem-resistant Acinetobacter baumannii and bacteriophage-mediated spread of the Oxa23 carbapenemase.</title>
        <authorList>
            <person name="Abouelfetouh A."/>
            <person name="Mattock J."/>
            <person name="Turner D."/>
            <person name="Li E."/>
            <person name="Evans B.A."/>
        </authorList>
    </citation>
    <scope>NUCLEOTIDE SEQUENCE</scope>
    <source>
        <strain evidence="12">A86</strain>
    </source>
</reference>
<evidence type="ECO:0000256" key="4">
    <source>
        <dbReference type="ARBA" id="ARBA00012129"/>
    </source>
</evidence>
<evidence type="ECO:0000256" key="5">
    <source>
        <dbReference type="ARBA" id="ARBA00022679"/>
    </source>
</evidence>
<dbReference type="GO" id="GO:0009229">
    <property type="term" value="P:thiamine diphosphate biosynthetic process"/>
    <property type="evidence" value="ECO:0007669"/>
    <property type="project" value="UniProtKB-UniPathway"/>
</dbReference>
<dbReference type="InterPro" id="IPR000417">
    <property type="entry name" value="Hyethyz_kinase"/>
</dbReference>